<dbReference type="KEGG" id="schv:BRCON_2154"/>
<sequence length="53" mass="5883">MAAPTILAARIVNAPVDIYRIPPMPNATNTIRCLGLLVQGYQNREKEREDSNS</sequence>
<gene>
    <name evidence="1" type="ORF">BRCON_2154</name>
</gene>
<protein>
    <submittedName>
        <fullName evidence="1">Uncharacterized protein</fullName>
    </submittedName>
</protein>
<dbReference type="EMBL" id="CP030759">
    <property type="protein sequence ID" value="AXA36931.1"/>
    <property type="molecule type" value="Genomic_DNA"/>
</dbReference>
<organism evidence="1 2">
    <name type="scientific">Sumerlaea chitinivorans</name>
    <dbReference type="NCBI Taxonomy" id="2250252"/>
    <lineage>
        <taxon>Bacteria</taxon>
        <taxon>Candidatus Sumerlaeota</taxon>
        <taxon>Candidatus Sumerlaeia</taxon>
        <taxon>Candidatus Sumerlaeales</taxon>
        <taxon>Candidatus Sumerlaeaceae</taxon>
        <taxon>Candidatus Sumerlaea</taxon>
    </lineage>
</organism>
<evidence type="ECO:0000313" key="2">
    <source>
        <dbReference type="Proteomes" id="UP000262583"/>
    </source>
</evidence>
<proteinExistence type="predicted"/>
<accession>A0A2Z4Y6X2</accession>
<dbReference type="Proteomes" id="UP000262583">
    <property type="component" value="Chromosome"/>
</dbReference>
<evidence type="ECO:0000313" key="1">
    <source>
        <dbReference type="EMBL" id="AXA36931.1"/>
    </source>
</evidence>
<dbReference type="AlphaFoldDB" id="A0A2Z4Y6X2"/>
<reference evidence="1 2" key="1">
    <citation type="submission" date="2018-05" db="EMBL/GenBank/DDBJ databases">
        <title>A metagenomic window into the 2 km-deep terrestrial subsurface aquifer revealed taxonomically and functionally diverse microbial community comprising novel uncultured bacterial lineages.</title>
        <authorList>
            <person name="Kadnikov V.V."/>
            <person name="Mardanov A.V."/>
            <person name="Beletsky A.V."/>
            <person name="Banks D."/>
            <person name="Pimenov N.V."/>
            <person name="Frank Y.A."/>
            <person name="Karnachuk O.V."/>
            <person name="Ravin N.V."/>
        </authorList>
    </citation>
    <scope>NUCLEOTIDE SEQUENCE [LARGE SCALE GENOMIC DNA]</scope>
    <source>
        <strain evidence="1">BY</strain>
    </source>
</reference>
<name>A0A2Z4Y6X2_SUMC1</name>